<evidence type="ECO:0000256" key="1">
    <source>
        <dbReference type="SAM" id="MobiDB-lite"/>
    </source>
</evidence>
<dbReference type="eggNOG" id="COG3422">
    <property type="taxonomic scope" value="Bacteria"/>
</dbReference>
<dbReference type="STRING" id="395495.Lcho_4181"/>
<evidence type="ECO:0000259" key="2">
    <source>
        <dbReference type="Pfam" id="PF07411"/>
    </source>
</evidence>
<dbReference type="Pfam" id="PF07411">
    <property type="entry name" value="DUF1508"/>
    <property type="match status" value="2"/>
</dbReference>
<dbReference type="OrthoDB" id="9802792at2"/>
<protein>
    <recommendedName>
        <fullName evidence="2">DUF1508 domain-containing protein</fullName>
    </recommendedName>
</protein>
<dbReference type="InterPro" id="IPR036913">
    <property type="entry name" value="YegP-like_sf"/>
</dbReference>
<dbReference type="PANTHER" id="PTHR40606:SF1">
    <property type="entry name" value="UPF0339 PROTEIN YEGP"/>
    <property type="match status" value="1"/>
</dbReference>
<keyword evidence="4" id="KW-1185">Reference proteome</keyword>
<feature type="domain" description="DUF1508" evidence="2">
    <location>
        <begin position="61"/>
        <end position="108"/>
    </location>
</feature>
<dbReference type="Proteomes" id="UP000001693">
    <property type="component" value="Chromosome"/>
</dbReference>
<proteinExistence type="predicted"/>
<dbReference type="PANTHER" id="PTHR40606">
    <property type="match status" value="1"/>
</dbReference>
<sequence>MPGLYELKKNDSDQFSFALKAENGEVILRSELYETKPSAQNGIASVQKNSPSDERYERKTASDGRFYFTLKAANHQVIGTSPMYKSADARDTGIASVKAHGPSGTVQDGA</sequence>
<dbReference type="RefSeq" id="WP_012349173.1">
    <property type="nucleotide sequence ID" value="NC_010524.1"/>
</dbReference>
<dbReference type="InterPro" id="IPR051141">
    <property type="entry name" value="UPF0339_domain"/>
</dbReference>
<feature type="domain" description="DUF1508" evidence="2">
    <location>
        <begin position="12"/>
        <end position="57"/>
    </location>
</feature>
<gene>
    <name evidence="3" type="ordered locus">Lcho_4181</name>
</gene>
<reference evidence="3 4" key="1">
    <citation type="submission" date="2008-03" db="EMBL/GenBank/DDBJ databases">
        <title>Complete sequence of Leptothrix cholodnii SP-6.</title>
        <authorList>
            <consortium name="US DOE Joint Genome Institute"/>
            <person name="Copeland A."/>
            <person name="Lucas S."/>
            <person name="Lapidus A."/>
            <person name="Glavina del Rio T."/>
            <person name="Dalin E."/>
            <person name="Tice H."/>
            <person name="Bruce D."/>
            <person name="Goodwin L."/>
            <person name="Pitluck S."/>
            <person name="Chertkov O."/>
            <person name="Brettin T."/>
            <person name="Detter J.C."/>
            <person name="Han C."/>
            <person name="Kuske C.R."/>
            <person name="Schmutz J."/>
            <person name="Larimer F."/>
            <person name="Land M."/>
            <person name="Hauser L."/>
            <person name="Kyrpides N."/>
            <person name="Lykidis A."/>
            <person name="Emerson D."/>
            <person name="Richardson P."/>
        </authorList>
    </citation>
    <scope>NUCLEOTIDE SEQUENCE [LARGE SCALE GENOMIC DNA]</scope>
    <source>
        <strain evidence="4">ATCC 51168 / LMG 8142 / SP-6</strain>
    </source>
</reference>
<feature type="region of interest" description="Disordered" evidence="1">
    <location>
        <begin position="39"/>
        <end position="58"/>
    </location>
</feature>
<dbReference type="HOGENOM" id="CLU_163886_0_0_4"/>
<organism evidence="3 4">
    <name type="scientific">Leptothrix cholodnii (strain ATCC 51168 / LMG 8142 / SP-6)</name>
    <name type="common">Leptothrix discophora (strain SP-6)</name>
    <dbReference type="NCBI Taxonomy" id="395495"/>
    <lineage>
        <taxon>Bacteria</taxon>
        <taxon>Pseudomonadati</taxon>
        <taxon>Pseudomonadota</taxon>
        <taxon>Betaproteobacteria</taxon>
        <taxon>Burkholderiales</taxon>
        <taxon>Sphaerotilaceae</taxon>
        <taxon>Leptothrix</taxon>
    </lineage>
</organism>
<evidence type="ECO:0000313" key="4">
    <source>
        <dbReference type="Proteomes" id="UP000001693"/>
    </source>
</evidence>
<accession>B1XYJ6</accession>
<evidence type="ECO:0000313" key="3">
    <source>
        <dbReference type="EMBL" id="ACB36432.1"/>
    </source>
</evidence>
<dbReference type="EMBL" id="CP001013">
    <property type="protein sequence ID" value="ACB36432.1"/>
    <property type="molecule type" value="Genomic_DNA"/>
</dbReference>
<dbReference type="KEGG" id="lch:Lcho_4181"/>
<dbReference type="Gene3D" id="2.30.29.80">
    <property type="match status" value="1"/>
</dbReference>
<dbReference type="InterPro" id="IPR010879">
    <property type="entry name" value="DUF1508"/>
</dbReference>
<feature type="compositionally biased region" description="Polar residues" evidence="1">
    <location>
        <begin position="39"/>
        <end position="50"/>
    </location>
</feature>
<dbReference type="SUPFAM" id="SSF160113">
    <property type="entry name" value="YegP-like"/>
    <property type="match status" value="2"/>
</dbReference>
<name>B1XYJ6_LEPCP</name>
<dbReference type="AlphaFoldDB" id="B1XYJ6"/>